<dbReference type="PANTHER" id="PTHR23235:SF120">
    <property type="entry name" value="KRUPPEL-LIKE FACTOR 15"/>
    <property type="match status" value="1"/>
</dbReference>
<dbReference type="AlphaFoldDB" id="A0A1E4T272"/>
<evidence type="ECO:0000256" key="3">
    <source>
        <dbReference type="ARBA" id="ARBA00022737"/>
    </source>
</evidence>
<reference evidence="11" key="1">
    <citation type="submission" date="2016-04" db="EMBL/GenBank/DDBJ databases">
        <title>Comparative genomics of biotechnologically important yeasts.</title>
        <authorList>
            <consortium name="DOE Joint Genome Institute"/>
            <person name="Riley R."/>
            <person name="Haridas S."/>
            <person name="Wolfe K.H."/>
            <person name="Lopes M.R."/>
            <person name="Hittinger C.T."/>
            <person name="Goker M."/>
            <person name="Salamov A."/>
            <person name="Wisecaver J."/>
            <person name="Long T.M."/>
            <person name="Aerts A.L."/>
            <person name="Barry K."/>
            <person name="Choi C."/>
            <person name="Clum A."/>
            <person name="Coughlan A.Y."/>
            <person name="Deshpande S."/>
            <person name="Douglass A.P."/>
            <person name="Hanson S.J."/>
            <person name="Klenk H.-P."/>
            <person name="Labutti K."/>
            <person name="Lapidus A."/>
            <person name="Lindquist E."/>
            <person name="Lipzen A."/>
            <person name="Meier-Kolthoff J.P."/>
            <person name="Ohm R.A."/>
            <person name="Otillar R.P."/>
            <person name="Pangilinan J."/>
            <person name="Peng Y."/>
            <person name="Rokas A."/>
            <person name="Rosa C.A."/>
            <person name="Scheuner C."/>
            <person name="Sibirny A.A."/>
            <person name="Slot J.C."/>
            <person name="Stielow J.B."/>
            <person name="Sun H."/>
            <person name="Kurtzman C.P."/>
            <person name="Blackwell M."/>
            <person name="Grigoriev I.V."/>
            <person name="Jeffries T.W."/>
        </authorList>
    </citation>
    <scope>NUCLEOTIDE SEQUENCE [LARGE SCALE GENOMIC DNA]</scope>
    <source>
        <strain evidence="11">NRRL YB-2248</strain>
    </source>
</reference>
<keyword evidence="4 7" id="KW-0863">Zinc-finger</keyword>
<dbReference type="GO" id="GO:0008270">
    <property type="term" value="F:zinc ion binding"/>
    <property type="evidence" value="ECO:0007669"/>
    <property type="project" value="UniProtKB-KW"/>
</dbReference>
<dbReference type="PROSITE" id="PS50157">
    <property type="entry name" value="ZINC_FINGER_C2H2_2"/>
    <property type="match status" value="2"/>
</dbReference>
<evidence type="ECO:0000256" key="4">
    <source>
        <dbReference type="ARBA" id="ARBA00022771"/>
    </source>
</evidence>
<evidence type="ECO:0000256" key="6">
    <source>
        <dbReference type="ARBA" id="ARBA00023242"/>
    </source>
</evidence>
<evidence type="ECO:0000256" key="2">
    <source>
        <dbReference type="ARBA" id="ARBA00022723"/>
    </source>
</evidence>
<dbReference type="Proteomes" id="UP000094801">
    <property type="component" value="Unassembled WGS sequence"/>
</dbReference>
<dbReference type="GO" id="GO:0000981">
    <property type="term" value="F:DNA-binding transcription factor activity, RNA polymerase II-specific"/>
    <property type="evidence" value="ECO:0007669"/>
    <property type="project" value="TreeGrafter"/>
</dbReference>
<proteinExistence type="predicted"/>
<dbReference type="GO" id="GO:0005634">
    <property type="term" value="C:nucleus"/>
    <property type="evidence" value="ECO:0007669"/>
    <property type="project" value="UniProtKB-SubCell"/>
</dbReference>
<dbReference type="PANTHER" id="PTHR23235">
    <property type="entry name" value="KRUEPPEL-LIKE TRANSCRIPTION FACTOR"/>
    <property type="match status" value="1"/>
</dbReference>
<dbReference type="OrthoDB" id="3437960at2759"/>
<keyword evidence="3" id="KW-0677">Repeat</keyword>
<feature type="compositionally biased region" description="Basic and acidic residues" evidence="8">
    <location>
        <begin position="407"/>
        <end position="423"/>
    </location>
</feature>
<dbReference type="SUPFAM" id="SSF57667">
    <property type="entry name" value="beta-beta-alpha zinc fingers"/>
    <property type="match status" value="1"/>
</dbReference>
<dbReference type="PROSITE" id="PS00028">
    <property type="entry name" value="ZINC_FINGER_C2H2_1"/>
    <property type="match status" value="2"/>
</dbReference>
<feature type="domain" description="C2H2-type" evidence="9">
    <location>
        <begin position="306"/>
        <end position="335"/>
    </location>
</feature>
<dbReference type="InterPro" id="IPR036236">
    <property type="entry name" value="Znf_C2H2_sf"/>
</dbReference>
<comment type="subcellular location">
    <subcellularLocation>
        <location evidence="1">Nucleus</location>
    </subcellularLocation>
</comment>
<dbReference type="GO" id="GO:0000978">
    <property type="term" value="F:RNA polymerase II cis-regulatory region sequence-specific DNA binding"/>
    <property type="evidence" value="ECO:0007669"/>
    <property type="project" value="TreeGrafter"/>
</dbReference>
<evidence type="ECO:0000313" key="10">
    <source>
        <dbReference type="EMBL" id="ODV85788.1"/>
    </source>
</evidence>
<evidence type="ECO:0000259" key="9">
    <source>
        <dbReference type="PROSITE" id="PS50157"/>
    </source>
</evidence>
<dbReference type="STRING" id="983967.A0A1E4T272"/>
<accession>A0A1E4T272</accession>
<evidence type="ECO:0000256" key="8">
    <source>
        <dbReference type="SAM" id="MobiDB-lite"/>
    </source>
</evidence>
<evidence type="ECO:0000256" key="7">
    <source>
        <dbReference type="PROSITE-ProRule" id="PRU00042"/>
    </source>
</evidence>
<sequence>MSDWKLNNPFIDADQSYTAEFKALPLPDDTFGFDPVIENGSTIASATTSSKELQHDYRDAYSSAPSNDELESILFDLGISDGSAYQNQEQSQFSYSNNEIGINTNDSFTRKHTRKLSGSAIFGYIGTGADTQLAIPGLPPTPVTIHNKKPIYQDTMAELRASYAELNNIPANSKPSDQQPDYYFTGSGDGSYKFPKVSQPQPIINNYSVQDLKQLRQTQSKMNEYHTPFKVKNTFMEMKTPTPQATPSKLSWTPTLITKKNSVSEQIIKEQSIRSPTRKKKPTITSTLETGALDYHFVGPDDDDMYWCKFENCGKPFTRISNIRAHIQTHLSDRPFTCDVCHKAFVRNHDLRRHYKGHQEYEHACPCGKKFPRQDALKRHRIRNICIGSIPDEKGIHQKKTANSQAKIDKAKKPKAKKVDAETKERLVQDLNLMKQQEKQQQSSDTLIMDSQTAAASNKRFAMPLMNVPAYHLSSGIGNMKEPYMGYSSAQPIADFSTNIDADFSFNIDDYASGFIA</sequence>
<evidence type="ECO:0000313" key="11">
    <source>
        <dbReference type="Proteomes" id="UP000094801"/>
    </source>
</evidence>
<keyword evidence="5" id="KW-0862">Zinc</keyword>
<evidence type="ECO:0000256" key="1">
    <source>
        <dbReference type="ARBA" id="ARBA00004123"/>
    </source>
</evidence>
<protein>
    <recommendedName>
        <fullName evidence="9">C2H2-type domain-containing protein</fullName>
    </recommendedName>
</protein>
<keyword evidence="2" id="KW-0479">Metal-binding</keyword>
<evidence type="ECO:0000256" key="5">
    <source>
        <dbReference type="ARBA" id="ARBA00022833"/>
    </source>
</evidence>
<dbReference type="Gene3D" id="3.30.160.60">
    <property type="entry name" value="Classic Zinc Finger"/>
    <property type="match status" value="2"/>
</dbReference>
<keyword evidence="6" id="KW-0539">Nucleus</keyword>
<name>A0A1E4T272_9ASCO</name>
<keyword evidence="11" id="KW-1185">Reference proteome</keyword>
<gene>
    <name evidence="10" type="ORF">CANARDRAFT_232688</name>
</gene>
<feature type="region of interest" description="Disordered" evidence="8">
    <location>
        <begin position="397"/>
        <end position="423"/>
    </location>
</feature>
<feature type="domain" description="C2H2-type" evidence="9">
    <location>
        <begin position="336"/>
        <end position="363"/>
    </location>
</feature>
<dbReference type="Pfam" id="PF00096">
    <property type="entry name" value="zf-C2H2"/>
    <property type="match status" value="2"/>
</dbReference>
<dbReference type="SMART" id="SM00355">
    <property type="entry name" value="ZnF_C2H2"/>
    <property type="match status" value="2"/>
</dbReference>
<dbReference type="EMBL" id="KV453851">
    <property type="protein sequence ID" value="ODV85788.1"/>
    <property type="molecule type" value="Genomic_DNA"/>
</dbReference>
<dbReference type="FunFam" id="3.30.160.60:FF:000145">
    <property type="entry name" value="Zinc finger protein 574"/>
    <property type="match status" value="1"/>
</dbReference>
<organism evidence="10 11">
    <name type="scientific">[Candida] arabinofermentans NRRL YB-2248</name>
    <dbReference type="NCBI Taxonomy" id="983967"/>
    <lineage>
        <taxon>Eukaryota</taxon>
        <taxon>Fungi</taxon>
        <taxon>Dikarya</taxon>
        <taxon>Ascomycota</taxon>
        <taxon>Saccharomycotina</taxon>
        <taxon>Pichiomycetes</taxon>
        <taxon>Pichiales</taxon>
        <taxon>Pichiaceae</taxon>
        <taxon>Ogataea</taxon>
        <taxon>Ogataea/Candida clade</taxon>
    </lineage>
</organism>
<dbReference type="InterPro" id="IPR013087">
    <property type="entry name" value="Znf_C2H2_type"/>
</dbReference>